<comment type="similarity">
    <text evidence="9">Belongs to the TonB-dependent receptor family.</text>
</comment>
<dbReference type="SUPFAM" id="SSF56935">
    <property type="entry name" value="Porins"/>
    <property type="match status" value="1"/>
</dbReference>
<dbReference type="Pfam" id="PF00593">
    <property type="entry name" value="TonB_dep_Rec_b-barrel"/>
    <property type="match status" value="1"/>
</dbReference>
<dbReference type="EMBL" id="FOPU01000016">
    <property type="protein sequence ID" value="SFH51745.1"/>
    <property type="molecule type" value="Genomic_DNA"/>
</dbReference>
<evidence type="ECO:0000256" key="6">
    <source>
        <dbReference type="ARBA" id="ARBA00023077"/>
    </source>
</evidence>
<dbReference type="PANTHER" id="PTHR30069:SF53">
    <property type="entry name" value="COLICIN I RECEPTOR-RELATED"/>
    <property type="match status" value="1"/>
</dbReference>
<keyword evidence="6" id="KW-0798">TonB box</keyword>
<keyword evidence="7 9" id="KW-0472">Membrane</keyword>
<evidence type="ECO:0000313" key="12">
    <source>
        <dbReference type="EMBL" id="SFH51745.1"/>
    </source>
</evidence>
<dbReference type="InterPro" id="IPR039426">
    <property type="entry name" value="TonB-dep_rcpt-like"/>
</dbReference>
<feature type="region of interest" description="Disordered" evidence="10">
    <location>
        <begin position="139"/>
        <end position="160"/>
    </location>
</feature>
<evidence type="ECO:0000256" key="1">
    <source>
        <dbReference type="ARBA" id="ARBA00004571"/>
    </source>
</evidence>
<name>A0A1I3ANW4_9RHOB</name>
<evidence type="ECO:0000256" key="3">
    <source>
        <dbReference type="ARBA" id="ARBA00022452"/>
    </source>
</evidence>
<feature type="region of interest" description="Disordered" evidence="10">
    <location>
        <begin position="47"/>
        <end position="67"/>
    </location>
</feature>
<evidence type="ECO:0000256" key="10">
    <source>
        <dbReference type="SAM" id="MobiDB-lite"/>
    </source>
</evidence>
<accession>A0A1I3ANW4</accession>
<dbReference type="STRING" id="34004.SAMN04488021_11629"/>
<evidence type="ECO:0000256" key="9">
    <source>
        <dbReference type="PROSITE-ProRule" id="PRU01360"/>
    </source>
</evidence>
<dbReference type="Proteomes" id="UP000183635">
    <property type="component" value="Unassembled WGS sequence"/>
</dbReference>
<protein>
    <submittedName>
        <fullName evidence="12">TonB dependent receptor</fullName>
    </submittedName>
</protein>
<dbReference type="InterPro" id="IPR036942">
    <property type="entry name" value="Beta-barrel_TonB_sf"/>
</dbReference>
<evidence type="ECO:0000256" key="4">
    <source>
        <dbReference type="ARBA" id="ARBA00022692"/>
    </source>
</evidence>
<dbReference type="GO" id="GO:0015344">
    <property type="term" value="F:siderophore uptake transmembrane transporter activity"/>
    <property type="evidence" value="ECO:0007669"/>
    <property type="project" value="TreeGrafter"/>
</dbReference>
<dbReference type="GO" id="GO:0009279">
    <property type="term" value="C:cell outer membrane"/>
    <property type="evidence" value="ECO:0007669"/>
    <property type="project" value="UniProtKB-SubCell"/>
</dbReference>
<dbReference type="OrthoDB" id="9796221at2"/>
<dbReference type="RefSeq" id="WP_074967887.1">
    <property type="nucleotide sequence ID" value="NZ_CBCRYP010000016.1"/>
</dbReference>
<dbReference type="GO" id="GO:0044718">
    <property type="term" value="P:siderophore transmembrane transport"/>
    <property type="evidence" value="ECO:0007669"/>
    <property type="project" value="TreeGrafter"/>
</dbReference>
<evidence type="ECO:0000313" key="13">
    <source>
        <dbReference type="Proteomes" id="UP000183635"/>
    </source>
</evidence>
<keyword evidence="12" id="KW-0675">Receptor</keyword>
<keyword evidence="13" id="KW-1185">Reference proteome</keyword>
<keyword evidence="8 9" id="KW-0998">Cell outer membrane</keyword>
<keyword evidence="4 9" id="KW-0812">Transmembrane</keyword>
<feature type="compositionally biased region" description="Basic and acidic residues" evidence="10">
    <location>
        <begin position="149"/>
        <end position="160"/>
    </location>
</feature>
<dbReference type="InterPro" id="IPR000531">
    <property type="entry name" value="Beta-barrel_TonB"/>
</dbReference>
<keyword evidence="5" id="KW-0732">Signal</keyword>
<evidence type="ECO:0000256" key="2">
    <source>
        <dbReference type="ARBA" id="ARBA00022448"/>
    </source>
</evidence>
<proteinExistence type="inferred from homology"/>
<evidence type="ECO:0000259" key="11">
    <source>
        <dbReference type="Pfam" id="PF00593"/>
    </source>
</evidence>
<evidence type="ECO:0000256" key="8">
    <source>
        <dbReference type="ARBA" id="ARBA00023237"/>
    </source>
</evidence>
<gene>
    <name evidence="12" type="ORF">SAMN04488021_11629</name>
</gene>
<feature type="compositionally biased region" description="Basic and acidic residues" evidence="10">
    <location>
        <begin position="47"/>
        <end position="60"/>
    </location>
</feature>
<comment type="subcellular location">
    <subcellularLocation>
        <location evidence="1 9">Cell outer membrane</location>
        <topology evidence="1 9">Multi-pass membrane protein</topology>
    </subcellularLocation>
</comment>
<keyword evidence="2 9" id="KW-0813">Transport</keyword>
<sequence>MAETVSFLLRERTDFRIGNDSGHEALTFGTRTALPLGAHALTFGFEHRREDTRHDPDRLPDSASTRPSRWHQALYAEGQFALSPELTLTLGLRRDRDQRYGATLTPRLYAVWHATPALTLRGGVGAGYRVPALKQADDDVWEPSGGDGMSRDRGNSALRPERSTNYELGLAWQTDSGPSLAATLFHSRFRDHITRRDLCRTPLG</sequence>
<evidence type="ECO:0000256" key="5">
    <source>
        <dbReference type="ARBA" id="ARBA00022729"/>
    </source>
</evidence>
<feature type="domain" description="TonB-dependent receptor-like beta-barrel" evidence="11">
    <location>
        <begin position="26"/>
        <end position="199"/>
    </location>
</feature>
<dbReference type="Gene3D" id="2.40.170.20">
    <property type="entry name" value="TonB-dependent receptor, beta-barrel domain"/>
    <property type="match status" value="1"/>
</dbReference>
<evidence type="ECO:0000256" key="7">
    <source>
        <dbReference type="ARBA" id="ARBA00023136"/>
    </source>
</evidence>
<dbReference type="AlphaFoldDB" id="A0A1I3ANW4"/>
<dbReference type="PROSITE" id="PS52016">
    <property type="entry name" value="TONB_DEPENDENT_REC_3"/>
    <property type="match status" value="1"/>
</dbReference>
<dbReference type="PANTHER" id="PTHR30069">
    <property type="entry name" value="TONB-DEPENDENT OUTER MEMBRANE RECEPTOR"/>
    <property type="match status" value="1"/>
</dbReference>
<organism evidence="12 13">
    <name type="scientific">Paracoccus aminovorans</name>
    <dbReference type="NCBI Taxonomy" id="34004"/>
    <lineage>
        <taxon>Bacteria</taxon>
        <taxon>Pseudomonadati</taxon>
        <taxon>Pseudomonadota</taxon>
        <taxon>Alphaproteobacteria</taxon>
        <taxon>Rhodobacterales</taxon>
        <taxon>Paracoccaceae</taxon>
        <taxon>Paracoccus</taxon>
    </lineage>
</organism>
<keyword evidence="3 9" id="KW-1134">Transmembrane beta strand</keyword>
<reference evidence="12 13" key="1">
    <citation type="submission" date="2016-10" db="EMBL/GenBank/DDBJ databases">
        <authorList>
            <person name="de Groot N.N."/>
        </authorList>
    </citation>
    <scope>NUCLEOTIDE SEQUENCE [LARGE SCALE GENOMIC DNA]</scope>
    <source>
        <strain evidence="12 13">DSM 8537</strain>
    </source>
</reference>